<feature type="transmembrane region" description="Helical" evidence="1">
    <location>
        <begin position="57"/>
        <end position="78"/>
    </location>
</feature>
<keyword evidence="1" id="KW-0472">Membrane</keyword>
<name>A0A2A5QRK1_9EURY</name>
<organism evidence="2 3">
    <name type="scientific">Natrinema ejinorense</name>
    <dbReference type="NCBI Taxonomy" id="373386"/>
    <lineage>
        <taxon>Archaea</taxon>
        <taxon>Methanobacteriati</taxon>
        <taxon>Methanobacteriota</taxon>
        <taxon>Stenosarchaea group</taxon>
        <taxon>Halobacteria</taxon>
        <taxon>Halobacteriales</taxon>
        <taxon>Natrialbaceae</taxon>
        <taxon>Natrinema</taxon>
    </lineage>
</organism>
<sequence length="91" mass="10551">MVFRGIQRFAIGIMSMFAVMVLGLVMDSAGGELIDLAYDYDVHQGPWEPVLSLTENLVWVIVPFLLLGITIWMLWSPVREERREEQMRRLP</sequence>
<keyword evidence="1" id="KW-1133">Transmembrane helix</keyword>
<dbReference type="AlphaFoldDB" id="A0A2A5QRK1"/>
<protein>
    <submittedName>
        <fullName evidence="2">Uncharacterized protein</fullName>
    </submittedName>
</protein>
<evidence type="ECO:0000313" key="3">
    <source>
        <dbReference type="Proteomes" id="UP000219689"/>
    </source>
</evidence>
<accession>A0A2A5QRK1</accession>
<dbReference type="RefSeq" id="WP_097378381.1">
    <property type="nucleotide sequence ID" value="NZ_NXNI01000001.1"/>
</dbReference>
<keyword evidence="1" id="KW-0812">Transmembrane</keyword>
<dbReference type="EMBL" id="NXNI01000001">
    <property type="protein sequence ID" value="PCR89435.1"/>
    <property type="molecule type" value="Genomic_DNA"/>
</dbReference>
<comment type="caution">
    <text evidence="2">The sequence shown here is derived from an EMBL/GenBank/DDBJ whole genome shotgun (WGS) entry which is preliminary data.</text>
</comment>
<dbReference type="Proteomes" id="UP000219689">
    <property type="component" value="Unassembled WGS sequence"/>
</dbReference>
<reference evidence="2 3" key="1">
    <citation type="submission" date="2017-09" db="EMBL/GenBank/DDBJ databases">
        <title>Genome sequences of Natrinema ejinorence JCM 13890T.</title>
        <authorList>
            <person name="Roh S.W."/>
            <person name="Kim Y.B."/>
            <person name="Kim J.Y."/>
        </authorList>
    </citation>
    <scope>NUCLEOTIDE SEQUENCE [LARGE SCALE GENOMIC DNA]</scope>
    <source>
        <strain evidence="2 3">JCM 13890</strain>
    </source>
</reference>
<evidence type="ECO:0000256" key="1">
    <source>
        <dbReference type="SAM" id="Phobius"/>
    </source>
</evidence>
<feature type="transmembrane region" description="Helical" evidence="1">
    <location>
        <begin position="9"/>
        <end position="26"/>
    </location>
</feature>
<proteinExistence type="predicted"/>
<keyword evidence="3" id="KW-1185">Reference proteome</keyword>
<gene>
    <name evidence="2" type="ORF">CP557_02115</name>
</gene>
<evidence type="ECO:0000313" key="2">
    <source>
        <dbReference type="EMBL" id="PCR89435.1"/>
    </source>
</evidence>